<evidence type="ECO:0000256" key="2">
    <source>
        <dbReference type="ARBA" id="ARBA00022729"/>
    </source>
</evidence>
<dbReference type="EMBL" id="PJAI02000016">
    <property type="protein sequence ID" value="TYK64906.1"/>
    <property type="molecule type" value="Genomic_DNA"/>
</dbReference>
<feature type="repeat" description="TPR" evidence="9">
    <location>
        <begin position="115"/>
        <end position="148"/>
    </location>
</feature>
<keyword evidence="6" id="KW-0564">Palmitate</keyword>
<dbReference type="PANTHER" id="PTHR44858">
    <property type="entry name" value="TETRATRICOPEPTIDE REPEAT PROTEIN 6"/>
    <property type="match status" value="1"/>
</dbReference>
<dbReference type="PANTHER" id="PTHR44858:SF1">
    <property type="entry name" value="UDP-N-ACETYLGLUCOSAMINE--PEPTIDE N-ACETYLGLUCOSAMINYLTRANSFERASE SPINDLY-RELATED"/>
    <property type="match status" value="1"/>
</dbReference>
<dbReference type="InterPro" id="IPR019734">
    <property type="entry name" value="TPR_rpt"/>
</dbReference>
<dbReference type="InterPro" id="IPR050498">
    <property type="entry name" value="Ycf3"/>
</dbReference>
<dbReference type="SUPFAM" id="SSF48452">
    <property type="entry name" value="TPR-like"/>
    <property type="match status" value="1"/>
</dbReference>
<gene>
    <name evidence="11" type="primary">nlpI</name>
    <name evidence="11" type="ORF">CWS31_013140</name>
</gene>
<dbReference type="PROSITE" id="PS51257">
    <property type="entry name" value="PROKAR_LIPOPROTEIN"/>
    <property type="match status" value="1"/>
</dbReference>
<keyword evidence="3" id="KW-0677">Repeat</keyword>
<dbReference type="SMART" id="SM00028">
    <property type="entry name" value="TPR"/>
    <property type="match status" value="4"/>
</dbReference>
<keyword evidence="5 8" id="KW-0472">Membrane</keyword>
<protein>
    <recommendedName>
        <fullName evidence="8">Lipoprotein NlpI</fullName>
    </recommendedName>
</protein>
<proteinExistence type="predicted"/>
<keyword evidence="12" id="KW-1185">Reference proteome</keyword>
<keyword evidence="4 9" id="KW-0802">TPR repeat</keyword>
<evidence type="ECO:0000256" key="7">
    <source>
        <dbReference type="ARBA" id="ARBA00023288"/>
    </source>
</evidence>
<sequence length="320" mass="36516">MHSFIKISLLSCLLSSLLIAQGCTAISSSLHSSNDTNDTSTILIDNLVIAEPLAVNFKSEIAIARLTEVLNLAQISDEQKAQLFYDRGVLYDSVGLRALARFDFSHALKLNPTLIDAYNFLGIHFTQLQEFSQAYENFDSALELSPEHEYAYLNRGIALYYGSRPELAAIDFQAFHEKQQDDPYRVLWLYLTEFNIDATMAQSSLKQRAELVDDRVWAKQVINLYLGNISQVEFLKSLTMNVHSNKELTERLCEAYFYLGKYNQTLGNNASAANYFKLALSTNVYEFVEHRYSKLELDLMRTEQAEALEPEPELEVEQEQ</sequence>
<evidence type="ECO:0000256" key="1">
    <source>
        <dbReference type="ARBA" id="ARBA00022475"/>
    </source>
</evidence>
<evidence type="ECO:0000256" key="8">
    <source>
        <dbReference type="PIRNR" id="PIRNR004654"/>
    </source>
</evidence>
<dbReference type="Proteomes" id="UP000815846">
    <property type="component" value="Unassembled WGS sequence"/>
</dbReference>
<dbReference type="RefSeq" id="WP_101342763.1">
    <property type="nucleotide sequence ID" value="NZ_PJAI02000016.1"/>
</dbReference>
<accession>A0ABY3MUL0</accession>
<dbReference type="InterPro" id="IPR011990">
    <property type="entry name" value="TPR-like_helical_dom_sf"/>
</dbReference>
<dbReference type="InterPro" id="IPR023605">
    <property type="entry name" value="Lipoprotein_NlpI"/>
</dbReference>
<evidence type="ECO:0000313" key="12">
    <source>
        <dbReference type="Proteomes" id="UP000815846"/>
    </source>
</evidence>
<evidence type="ECO:0000256" key="9">
    <source>
        <dbReference type="PROSITE-ProRule" id="PRU00339"/>
    </source>
</evidence>
<name>A0ABY3MUL0_9GAMM</name>
<dbReference type="NCBIfam" id="NF008391">
    <property type="entry name" value="PRK11189.1"/>
    <property type="match status" value="1"/>
</dbReference>
<comment type="caution">
    <text evidence="11">The sequence shown here is derived from an EMBL/GenBank/DDBJ whole genome shotgun (WGS) entry which is preliminary data.</text>
</comment>
<dbReference type="PROSITE" id="PS50005">
    <property type="entry name" value="TPR"/>
    <property type="match status" value="1"/>
</dbReference>
<comment type="function">
    <text evidence="8">May be involved in cell division.</text>
</comment>
<evidence type="ECO:0000256" key="5">
    <source>
        <dbReference type="ARBA" id="ARBA00023136"/>
    </source>
</evidence>
<evidence type="ECO:0000256" key="10">
    <source>
        <dbReference type="SAM" id="SignalP"/>
    </source>
</evidence>
<evidence type="ECO:0000256" key="4">
    <source>
        <dbReference type="ARBA" id="ARBA00022803"/>
    </source>
</evidence>
<feature type="chain" id="PRO_5047350493" description="Lipoprotein NlpI" evidence="10">
    <location>
        <begin position="21"/>
        <end position="320"/>
    </location>
</feature>
<dbReference type="Gene3D" id="1.25.40.10">
    <property type="entry name" value="Tetratricopeptide repeat domain"/>
    <property type="match status" value="1"/>
</dbReference>
<dbReference type="PIRSF" id="PIRSF004654">
    <property type="entry name" value="NlpI"/>
    <property type="match status" value="1"/>
</dbReference>
<feature type="signal peptide" evidence="10">
    <location>
        <begin position="1"/>
        <end position="20"/>
    </location>
</feature>
<evidence type="ECO:0000313" key="11">
    <source>
        <dbReference type="EMBL" id="TYK64906.1"/>
    </source>
</evidence>
<reference evidence="11 12" key="1">
    <citation type="submission" date="2019-08" db="EMBL/GenBank/DDBJ databases">
        <title>Microbe sample from Colwellia echini.</title>
        <authorList>
            <person name="Christiansen L."/>
            <person name="Pathiraja D."/>
            <person name="Schultz-Johansen M."/>
            <person name="Choi I.-G."/>
            <person name="Stougaard P."/>
        </authorList>
    </citation>
    <scope>NUCLEOTIDE SEQUENCE [LARGE SCALE GENOMIC DNA]</scope>
    <source>
        <strain evidence="11 12">A3</strain>
    </source>
</reference>
<evidence type="ECO:0000256" key="3">
    <source>
        <dbReference type="ARBA" id="ARBA00022737"/>
    </source>
</evidence>
<dbReference type="PROSITE" id="PS50293">
    <property type="entry name" value="TPR_REGION"/>
    <property type="match status" value="1"/>
</dbReference>
<keyword evidence="1 8" id="KW-1003">Cell membrane</keyword>
<comment type="subunit">
    <text evidence="8">Homodimer.</text>
</comment>
<keyword evidence="2 10" id="KW-0732">Signal</keyword>
<evidence type="ECO:0000256" key="6">
    <source>
        <dbReference type="ARBA" id="ARBA00023139"/>
    </source>
</evidence>
<keyword evidence="7 11" id="KW-0449">Lipoprotein</keyword>
<comment type="subcellular location">
    <subcellularLocation>
        <location evidence="8">Cell membrane</location>
    </subcellularLocation>
</comment>
<organism evidence="11 12">
    <name type="scientific">Colwellia echini</name>
    <dbReference type="NCBI Taxonomy" id="1982103"/>
    <lineage>
        <taxon>Bacteria</taxon>
        <taxon>Pseudomonadati</taxon>
        <taxon>Pseudomonadota</taxon>
        <taxon>Gammaproteobacteria</taxon>
        <taxon>Alteromonadales</taxon>
        <taxon>Colwelliaceae</taxon>
        <taxon>Colwellia</taxon>
    </lineage>
</organism>